<dbReference type="EMBL" id="BRYA01000722">
    <property type="protein sequence ID" value="GMI30696.1"/>
    <property type="molecule type" value="Genomic_DNA"/>
</dbReference>
<feature type="compositionally biased region" description="Gly residues" evidence="1">
    <location>
        <begin position="209"/>
        <end position="219"/>
    </location>
</feature>
<reference evidence="3" key="1">
    <citation type="journal article" date="2023" name="Commun. Biol.">
        <title>Genome analysis of Parmales, the sister group of diatoms, reveals the evolutionary specialization of diatoms from phago-mixotrophs to photoautotrophs.</title>
        <authorList>
            <person name="Ban H."/>
            <person name="Sato S."/>
            <person name="Yoshikawa S."/>
            <person name="Yamada K."/>
            <person name="Nakamura Y."/>
            <person name="Ichinomiya M."/>
            <person name="Sato N."/>
            <person name="Blanc-Mathieu R."/>
            <person name="Endo H."/>
            <person name="Kuwata A."/>
            <person name="Ogata H."/>
        </authorList>
    </citation>
    <scope>NUCLEOTIDE SEQUENCE [LARGE SCALE GENOMIC DNA]</scope>
</reference>
<dbReference type="Gene3D" id="3.60.130.30">
    <property type="match status" value="1"/>
</dbReference>
<dbReference type="AlphaFoldDB" id="A0A9W7L525"/>
<evidence type="ECO:0000256" key="1">
    <source>
        <dbReference type="SAM" id="MobiDB-lite"/>
    </source>
</evidence>
<dbReference type="Proteomes" id="UP001165065">
    <property type="component" value="Unassembled WGS sequence"/>
</dbReference>
<keyword evidence="3" id="KW-1185">Reference proteome</keyword>
<evidence type="ECO:0000313" key="2">
    <source>
        <dbReference type="EMBL" id="GMI30696.1"/>
    </source>
</evidence>
<feature type="compositionally biased region" description="Basic and acidic residues" evidence="1">
    <location>
        <begin position="233"/>
        <end position="247"/>
    </location>
</feature>
<feature type="region of interest" description="Disordered" evidence="1">
    <location>
        <begin position="204"/>
        <end position="248"/>
    </location>
</feature>
<sequence>MSLKCHGCGLEYSSKHSRTYGVSHRCSSTNESRVSAKGIYGEGKGGCVANEIITFKVPVENTYNSWEEEHVKQVLREGINITLKTVGEGNAWLASEVVETDTTGSFKPEIHCQCRRVEILVPAWIVACGGGGGGEGGGVRGLINEGWESLVQTTVCKWDGNEESEKGRQALPNEGGGEESKEGIEELVRWFNGLKKRMQTFRMAEGEGEGGGDGGGVGGGEDDDEEESVCVGDSKKSPKSTPHDAKSRRLSYHNFTSSRVAGLPQRQEVQRRVYKFSHKGTYVHLDENTNRKVPFVVLGINADMFPSSFASKFVGCFLCLPHVSQGLRGRVKELLVDPDYPRITSVTGAPEFEFAEIWGDNSHTKEEGRSRVCLRPRGAKTFHGGKWSGRDTYERLGGIRKMCIVDAAKEWCGGGLTEEGVPVKAVDWVEGSAKAWAKMIEAEVELYVKWRDAGRSWRFLEPGLMRQLEAKDMVVPKLYHDTLTALREIVRDGGWPGTTVGRRTVMVEDGKHFRDVMKEKDAAKNKDGAGESKDAIKRSKVKVKAGTSNSTGGSFSVGYMPTSTLGSSMPSSNSRYPSLVRSAFLLERHLAPSRPPSSTIAVNCNAQFRPHTDKGAGAGQGKSLIVALGDYAGGELVVEGEEVDIRYRPREFDGWRERHYTKFFVGERFSLVWFTPKGCEGLRGVDLEVGG</sequence>
<accession>A0A9W7L525</accession>
<feature type="region of interest" description="Disordered" evidence="1">
    <location>
        <begin position="159"/>
        <end position="183"/>
    </location>
</feature>
<organism evidence="2 3">
    <name type="scientific">Triparma columacea</name>
    <dbReference type="NCBI Taxonomy" id="722753"/>
    <lineage>
        <taxon>Eukaryota</taxon>
        <taxon>Sar</taxon>
        <taxon>Stramenopiles</taxon>
        <taxon>Ochrophyta</taxon>
        <taxon>Bolidophyceae</taxon>
        <taxon>Parmales</taxon>
        <taxon>Triparmaceae</taxon>
        <taxon>Triparma</taxon>
    </lineage>
</organism>
<name>A0A9W7L525_9STRA</name>
<gene>
    <name evidence="2" type="ORF">TrCOL_g760</name>
</gene>
<protein>
    <submittedName>
        <fullName evidence="2">Uncharacterized protein</fullName>
    </submittedName>
</protein>
<feature type="compositionally biased region" description="Basic and acidic residues" evidence="1">
    <location>
        <begin position="159"/>
        <end position="168"/>
    </location>
</feature>
<evidence type="ECO:0000313" key="3">
    <source>
        <dbReference type="Proteomes" id="UP001165065"/>
    </source>
</evidence>
<proteinExistence type="predicted"/>
<feature type="compositionally biased region" description="Basic and acidic residues" evidence="1">
    <location>
        <begin position="518"/>
        <end position="537"/>
    </location>
</feature>
<dbReference type="OrthoDB" id="416253at2759"/>
<comment type="caution">
    <text evidence="2">The sequence shown here is derived from an EMBL/GenBank/DDBJ whole genome shotgun (WGS) entry which is preliminary data.</text>
</comment>
<feature type="region of interest" description="Disordered" evidence="1">
    <location>
        <begin position="518"/>
        <end position="553"/>
    </location>
</feature>